<dbReference type="EMBL" id="JAJVCZ030000002">
    <property type="protein sequence ID" value="KAL0263177.1"/>
    <property type="molecule type" value="Genomic_DNA"/>
</dbReference>
<accession>A0ABR3CRF3</accession>
<dbReference type="RefSeq" id="XP_066636206.1">
    <property type="nucleotide sequence ID" value="XM_066773639.1"/>
</dbReference>
<dbReference type="Proteomes" id="UP001430584">
    <property type="component" value="Unassembled WGS sequence"/>
</dbReference>
<proteinExistence type="predicted"/>
<dbReference type="GeneID" id="92006240"/>
<comment type="caution">
    <text evidence="1">The sequence shown here is derived from an EMBL/GenBank/DDBJ whole genome shotgun (WGS) entry which is preliminary data.</text>
</comment>
<sequence length="169" mass="19103">MPRFDELLAHYPILCSLAPEITSRDLFAVASTSKAAWVSIFKEETSVGSAPSAQTLAKLTQCEGFPGRLMIGKRVPCSGEMDLCERERTYFSETYDPEPDTVLYVRSCMGCSSKFGDVWMNTYCHFCKGVIFDQGIWEANINIAGKRCRVVRTVRDFLTLENILKLRIH</sequence>
<gene>
    <name evidence="1" type="ORF">SLS55_002155</name>
</gene>
<name>A0ABR3CRF3_9PEZI</name>
<protein>
    <submittedName>
        <fullName evidence="1">Uncharacterized protein</fullName>
    </submittedName>
</protein>
<evidence type="ECO:0000313" key="2">
    <source>
        <dbReference type="Proteomes" id="UP001430584"/>
    </source>
</evidence>
<evidence type="ECO:0000313" key="1">
    <source>
        <dbReference type="EMBL" id="KAL0263177.1"/>
    </source>
</evidence>
<keyword evidence="2" id="KW-1185">Reference proteome</keyword>
<reference evidence="1 2" key="1">
    <citation type="submission" date="2024-02" db="EMBL/GenBank/DDBJ databases">
        <title>De novo assembly and annotation of 12 fungi associated with fruit tree decline syndrome in Ontario, Canada.</title>
        <authorList>
            <person name="Sulman M."/>
            <person name="Ellouze W."/>
            <person name="Ilyukhin E."/>
        </authorList>
    </citation>
    <scope>NUCLEOTIDE SEQUENCE [LARGE SCALE GENOMIC DNA]</scope>
    <source>
        <strain evidence="1 2">FDS-637</strain>
    </source>
</reference>
<organism evidence="1 2">
    <name type="scientific">Diplodia seriata</name>
    <dbReference type="NCBI Taxonomy" id="420778"/>
    <lineage>
        <taxon>Eukaryota</taxon>
        <taxon>Fungi</taxon>
        <taxon>Dikarya</taxon>
        <taxon>Ascomycota</taxon>
        <taxon>Pezizomycotina</taxon>
        <taxon>Dothideomycetes</taxon>
        <taxon>Dothideomycetes incertae sedis</taxon>
        <taxon>Botryosphaeriales</taxon>
        <taxon>Botryosphaeriaceae</taxon>
        <taxon>Diplodia</taxon>
    </lineage>
</organism>